<gene>
    <name evidence="3" type="ORF">YASMINEVIRUS_1583</name>
</gene>
<evidence type="ECO:0000256" key="2">
    <source>
        <dbReference type="ARBA" id="ARBA00023043"/>
    </source>
</evidence>
<keyword evidence="4" id="KW-1185">Reference proteome</keyword>
<keyword evidence="1" id="KW-0677">Repeat</keyword>
<dbReference type="InterPro" id="IPR036770">
    <property type="entry name" value="Ankyrin_rpt-contain_sf"/>
</dbReference>
<organism evidence="3 4">
    <name type="scientific">Yasminevirus sp. GU-2018</name>
    <dbReference type="NCBI Taxonomy" id="2420051"/>
    <lineage>
        <taxon>Viruses</taxon>
        <taxon>Varidnaviria</taxon>
        <taxon>Bamfordvirae</taxon>
        <taxon>Nucleocytoviricota</taxon>
        <taxon>Megaviricetes</taxon>
        <taxon>Imitervirales</taxon>
        <taxon>Mimiviridae</taxon>
        <taxon>Klosneuvirinae</taxon>
        <taxon>Yasminevirus</taxon>
        <taxon>Yasminevirus saudimassiliense</taxon>
    </lineage>
</organism>
<protein>
    <submittedName>
        <fullName evidence="3">Uncharacterized protein</fullName>
    </submittedName>
</protein>
<dbReference type="PROSITE" id="PS50088">
    <property type="entry name" value="ANK_REPEAT"/>
    <property type="match status" value="1"/>
</dbReference>
<dbReference type="Proteomes" id="UP000594342">
    <property type="component" value="Unassembled WGS sequence"/>
</dbReference>
<dbReference type="Gene3D" id="1.25.40.20">
    <property type="entry name" value="Ankyrin repeat-containing domain"/>
    <property type="match status" value="1"/>
</dbReference>
<reference evidence="3 4" key="1">
    <citation type="submission" date="2018-10" db="EMBL/GenBank/DDBJ databases">
        <authorList>
            <consortium name="IHU Genomes"/>
        </authorList>
    </citation>
    <scope>NUCLEOTIDE SEQUENCE [LARGE SCALE GENOMIC DNA]</scope>
    <source>
        <strain evidence="3 4">A1</strain>
    </source>
</reference>
<evidence type="ECO:0000313" key="3">
    <source>
        <dbReference type="EMBL" id="VBB19051.1"/>
    </source>
</evidence>
<dbReference type="Pfam" id="PF12796">
    <property type="entry name" value="Ank_2"/>
    <property type="match status" value="1"/>
</dbReference>
<dbReference type="InterPro" id="IPR002110">
    <property type="entry name" value="Ankyrin_rpt"/>
</dbReference>
<name>A0A5K0UBC4_9VIRU</name>
<dbReference type="SMART" id="SM00248">
    <property type="entry name" value="ANK"/>
    <property type="match status" value="2"/>
</dbReference>
<comment type="caution">
    <text evidence="3">The sequence shown here is derived from an EMBL/GenBank/DDBJ whole genome shotgun (WGS) entry which is preliminary data.</text>
</comment>
<dbReference type="EMBL" id="UPSH01000002">
    <property type="protein sequence ID" value="VBB19051.1"/>
    <property type="molecule type" value="Genomic_DNA"/>
</dbReference>
<sequence length="217" mass="24671">MFLSKMCFFSNRVNSFTPVFLSLRGNTLPNFLYSQKRFISDADVLKSIRTTRTATISRESNYDSNMKQLLPLIQQERYLEVKRVVKERNIDINAHDWWENTPLTDAAKRGDVKGIKFLINEMGANVHASCDCPYHKTALHYASENGHTEAVKTLLKCGAKVNELDSRRYTALDVAKNQEIVLLLKANSGTKGEKVPVNSGQRLNLPKADCVHQRQLK</sequence>
<dbReference type="PROSITE" id="PS50297">
    <property type="entry name" value="ANK_REP_REGION"/>
    <property type="match status" value="1"/>
</dbReference>
<dbReference type="PANTHER" id="PTHR24173:SF74">
    <property type="entry name" value="ANKYRIN REPEAT DOMAIN-CONTAINING PROTEIN 16"/>
    <property type="match status" value="1"/>
</dbReference>
<dbReference type="PANTHER" id="PTHR24173">
    <property type="entry name" value="ANKYRIN REPEAT CONTAINING"/>
    <property type="match status" value="1"/>
</dbReference>
<proteinExistence type="predicted"/>
<evidence type="ECO:0000313" key="4">
    <source>
        <dbReference type="Proteomes" id="UP000594342"/>
    </source>
</evidence>
<accession>A0A5K0UBC4</accession>
<evidence type="ECO:0000256" key="1">
    <source>
        <dbReference type="ARBA" id="ARBA00022737"/>
    </source>
</evidence>
<keyword evidence="2" id="KW-0040">ANK repeat</keyword>
<dbReference type="SUPFAM" id="SSF48403">
    <property type="entry name" value="Ankyrin repeat"/>
    <property type="match status" value="1"/>
</dbReference>